<dbReference type="HOGENOM" id="CLU_1883663_0_0_9"/>
<feature type="coiled-coil region" evidence="1">
    <location>
        <begin position="31"/>
        <end position="74"/>
    </location>
</feature>
<keyword evidence="1" id="KW-0175">Coiled coil</keyword>
<dbReference type="Proteomes" id="UP000004121">
    <property type="component" value="Unassembled WGS sequence"/>
</dbReference>
<dbReference type="STRING" id="585501.HMPREF6123_0854"/>
<dbReference type="EMBL" id="ACKX01000083">
    <property type="protein sequence ID" value="EEJ51874.1"/>
    <property type="molecule type" value="Genomic_DNA"/>
</dbReference>
<evidence type="ECO:0000313" key="2">
    <source>
        <dbReference type="EMBL" id="EEJ51874.1"/>
    </source>
</evidence>
<organism evidence="2 3">
    <name type="scientific">Oribacterium sinus F0268</name>
    <dbReference type="NCBI Taxonomy" id="585501"/>
    <lineage>
        <taxon>Bacteria</taxon>
        <taxon>Bacillati</taxon>
        <taxon>Bacillota</taxon>
        <taxon>Clostridia</taxon>
        <taxon>Lachnospirales</taxon>
        <taxon>Lachnospiraceae</taxon>
        <taxon>Oribacterium</taxon>
    </lineage>
</organism>
<dbReference type="RefSeq" id="WP_007156317.1">
    <property type="nucleotide sequence ID" value="NZ_GG668533.1"/>
</dbReference>
<accession>C2KWI5</accession>
<comment type="caution">
    <text evidence="2">The sequence shown here is derived from an EMBL/GenBank/DDBJ whole genome shotgun (WGS) entry which is preliminary data.</text>
</comment>
<name>C2KWI5_9FIRM</name>
<gene>
    <name evidence="2" type="ORF">HMPREF6123_0854</name>
</gene>
<reference evidence="2 3" key="1">
    <citation type="submission" date="2009-04" db="EMBL/GenBank/DDBJ databases">
        <authorList>
            <person name="Qin X."/>
            <person name="Bachman B."/>
            <person name="Battles P."/>
            <person name="Bell A."/>
            <person name="Bess C."/>
            <person name="Bickham C."/>
            <person name="Chaboub L."/>
            <person name="Chen D."/>
            <person name="Coyle M."/>
            <person name="Deiros D.R."/>
            <person name="Dinh H."/>
            <person name="Forbes L."/>
            <person name="Fowler G."/>
            <person name="Francisco L."/>
            <person name="Fu Q."/>
            <person name="Gubbala S."/>
            <person name="Hale W."/>
            <person name="Han Y."/>
            <person name="Hemphill L."/>
            <person name="Highlander S.K."/>
            <person name="Hirani K."/>
            <person name="Hogues M."/>
            <person name="Jackson L."/>
            <person name="Jakkamsetti A."/>
            <person name="Javaid M."/>
            <person name="Jiang H."/>
            <person name="Korchina V."/>
            <person name="Kovar C."/>
            <person name="Lara F."/>
            <person name="Lee S."/>
            <person name="Mata R."/>
            <person name="Mathew T."/>
            <person name="Moen C."/>
            <person name="Morales K."/>
            <person name="Munidasa M."/>
            <person name="Nazareth L."/>
            <person name="Ngo R."/>
            <person name="Nguyen L."/>
            <person name="Okwuonu G."/>
            <person name="Ongeri F."/>
            <person name="Patil S."/>
            <person name="Petrosino J."/>
            <person name="Pham C."/>
            <person name="Pham P."/>
            <person name="Pu L.-L."/>
            <person name="Puazo M."/>
            <person name="Raj R."/>
            <person name="Reid J."/>
            <person name="Rouhana J."/>
            <person name="Saada N."/>
            <person name="Shang Y."/>
            <person name="Simmons D."/>
            <person name="Thornton R."/>
            <person name="Warren J."/>
            <person name="Weissenberger G."/>
            <person name="Zhang J."/>
            <person name="Zhang L."/>
            <person name="Zhou C."/>
            <person name="Zhu D."/>
            <person name="Muzny D."/>
            <person name="Worley K."/>
            <person name="Gibbs R."/>
        </authorList>
    </citation>
    <scope>NUCLEOTIDE SEQUENCE [LARGE SCALE GENOMIC DNA]</scope>
    <source>
        <strain evidence="2 3">F0268</strain>
    </source>
</reference>
<keyword evidence="3" id="KW-1185">Reference proteome</keyword>
<protein>
    <submittedName>
        <fullName evidence="2">Uncharacterized protein</fullName>
    </submittedName>
</protein>
<evidence type="ECO:0000313" key="3">
    <source>
        <dbReference type="Proteomes" id="UP000004121"/>
    </source>
</evidence>
<evidence type="ECO:0000256" key="1">
    <source>
        <dbReference type="SAM" id="Coils"/>
    </source>
</evidence>
<sequence>MTLTPGNDEFNTLAEIIAKKVAESIKGCVPEKAKEEAVKEVKEETVEAKKEVKTETVEAKKEVKEEAVEAKKEEEPLYKQEDIRKAVMAFTRESPDNLAKTKGILSDLGLTQLTQLKGELIAQFAEKFRAAGGNL</sequence>
<dbReference type="AlphaFoldDB" id="C2KWI5"/>
<proteinExistence type="predicted"/>
<dbReference type="InParanoid" id="C2KWI5"/>